<name>A0A7G6T1K0_9HYPH</name>
<sequence length="78" mass="8751">MLDQPIRSQNEAFYPNDLKTLRLAFDALCAEFCVLPDTADAQGIAAELIRLFQTGMASGDMLMMAVRARWQNEWKIAG</sequence>
<evidence type="ECO:0000313" key="1">
    <source>
        <dbReference type="EMBL" id="QND60632.1"/>
    </source>
</evidence>
<dbReference type="EMBL" id="CP050296">
    <property type="protein sequence ID" value="QND60632.1"/>
    <property type="molecule type" value="Genomic_DNA"/>
</dbReference>
<accession>A0A7G6T1K0</accession>
<evidence type="ECO:0000313" key="2">
    <source>
        <dbReference type="Proteomes" id="UP000515465"/>
    </source>
</evidence>
<reference evidence="2" key="1">
    <citation type="journal article" date="2020" name="Mol. Plant Microbe">
        <title>Rhizobial microsymbionts of the narrowly endemic Oxytropis species growing in Kamchatka are characterized by significant genetic diversity and possess a set of genes that are associated with T3SS and T6SS secretion systems and can affect the development of symbiosis.</title>
        <authorList>
            <person name="Safronova V."/>
            <person name="Guro P."/>
            <person name="Sazanova A."/>
            <person name="Kuznetsova I."/>
            <person name="Belimov A."/>
            <person name="Yakubov V."/>
            <person name="Chirak E."/>
            <person name="Afonin A."/>
            <person name="Gogolev Y."/>
            <person name="Andronov E."/>
            <person name="Tikhonovich I."/>
        </authorList>
    </citation>
    <scope>NUCLEOTIDE SEQUENCE [LARGE SCALE GENOMIC DNA]</scope>
    <source>
        <strain evidence="2">583</strain>
    </source>
</reference>
<dbReference type="Proteomes" id="UP000515465">
    <property type="component" value="Chromosome"/>
</dbReference>
<gene>
    <name evidence="1" type="ORF">HB778_32110</name>
</gene>
<dbReference type="RefSeq" id="WP_183459721.1">
    <property type="nucleotide sequence ID" value="NZ_CP050296.1"/>
</dbReference>
<proteinExistence type="predicted"/>
<organism evidence="1 2">
    <name type="scientific">Mesorhizobium huakuii</name>
    <dbReference type="NCBI Taxonomy" id="28104"/>
    <lineage>
        <taxon>Bacteria</taxon>
        <taxon>Pseudomonadati</taxon>
        <taxon>Pseudomonadota</taxon>
        <taxon>Alphaproteobacteria</taxon>
        <taxon>Hyphomicrobiales</taxon>
        <taxon>Phyllobacteriaceae</taxon>
        <taxon>Mesorhizobium</taxon>
    </lineage>
</organism>
<protein>
    <submittedName>
        <fullName evidence="1">Uncharacterized protein</fullName>
    </submittedName>
</protein>
<dbReference type="AlphaFoldDB" id="A0A7G6T1K0"/>